<name>A0A918RPP7_9GAMM</name>
<dbReference type="InterPro" id="IPR019734">
    <property type="entry name" value="TPR_rpt"/>
</dbReference>
<dbReference type="InterPro" id="IPR011990">
    <property type="entry name" value="TPR-like_helical_dom_sf"/>
</dbReference>
<dbReference type="SMART" id="SM00028">
    <property type="entry name" value="TPR"/>
    <property type="match status" value="3"/>
</dbReference>
<dbReference type="EMBL" id="BMXA01000002">
    <property type="protein sequence ID" value="GHA08062.1"/>
    <property type="molecule type" value="Genomic_DNA"/>
</dbReference>
<dbReference type="Pfam" id="PF12770">
    <property type="entry name" value="CHAT"/>
    <property type="match status" value="1"/>
</dbReference>
<evidence type="ECO:0000313" key="2">
    <source>
        <dbReference type="EMBL" id="GHA08062.1"/>
    </source>
</evidence>
<dbReference type="Gene3D" id="1.25.40.10">
    <property type="entry name" value="Tetratricopeptide repeat domain"/>
    <property type="match status" value="1"/>
</dbReference>
<dbReference type="AlphaFoldDB" id="A0A918RPP7"/>
<feature type="domain" description="CHAT" evidence="1">
    <location>
        <begin position="758"/>
        <end position="1038"/>
    </location>
</feature>
<protein>
    <recommendedName>
        <fullName evidence="1">CHAT domain-containing protein</fullName>
    </recommendedName>
</protein>
<reference evidence="2" key="1">
    <citation type="journal article" date="2014" name="Int. J. Syst. Evol. Microbiol.">
        <title>Complete genome sequence of Corynebacterium casei LMG S-19264T (=DSM 44701T), isolated from a smear-ripened cheese.</title>
        <authorList>
            <consortium name="US DOE Joint Genome Institute (JGI-PGF)"/>
            <person name="Walter F."/>
            <person name="Albersmeier A."/>
            <person name="Kalinowski J."/>
            <person name="Ruckert C."/>
        </authorList>
    </citation>
    <scope>NUCLEOTIDE SEQUENCE</scope>
    <source>
        <strain evidence="2">KCTC 12711</strain>
    </source>
</reference>
<dbReference type="PANTHER" id="PTHR10098">
    <property type="entry name" value="RAPSYN-RELATED"/>
    <property type="match status" value="1"/>
</dbReference>
<evidence type="ECO:0000313" key="3">
    <source>
        <dbReference type="Proteomes" id="UP000614811"/>
    </source>
</evidence>
<sequence>MQQTFRGVGLATALEIPVQIESDAIVWVSVSQRSANYRVRVVDSTDQSLVKQVDLSAHKAVDDMVLIRPSECRDCLIYIEAEAKIDQHSPYLVVVNTLRVDSNSPAVQAEVAMLDAISKVGELNHRADQASDQENEALLRQAQTIVRSALESTAFNQHTRHAEFLNLQLANMLRDNDEVLALSESLITAHGDQHSMYKVQAIYEQARKIESVEAQQAKFRQGMAIAQQLNEPVIYAKGANYLAISLTREAKFEQALAMFKEVYTIYSEYQCFNGLSYALSNLSWVNQRAGNLPQSIAYAAQQKLLAEEYSLKTSVIRALYNMAIVYGEQGDRYAADQFLDQALERFMKLSKSEQRNYERVYADMLRERAQSLIRVGDYTAARDAVRGAHKQYQDLGYTRDVARMKLLDGEIAVAESRFEDARKLLLDGLAYYKKTGQARIESLTHLRIAELEISQKNWVMASNHNASALKLLSQTEDYLSLSKGFSQAILLLTKMKATADAEHLAARVSPFVRLHGRDDVYVQFAYHRALNAYEAKTYDLASVLLTEAREVVEQTLPKVRRRDLRRSYLALQKSLFELNVALLVDEGKPIDALRLVESFKARTLRETIAQVREDDLIPPAMRQSRQIIHDKILQSATSWYGNAGSQQPSLLTNTQALSSELEKIEIEIQDYLEQQVTMLHVGEYLETPAVIGQRELIAYYFLGEQRSWLWIIGEQGISLHNLPPADELDKQINAAKRQISQHPTLRQEVTAYQQRMALAELGSVLLTPVLEKLDPAVENLTVIPDGAIHGLAFGPLRTRLEDKPLLTRVALSYAPSFQALKALEERAAKRPSMSEARLLVVADPIDLTSGANFERLPQSAREAQQIQSLMPGNTAVLMAASATKRSAIKAIANEYSILHFATHGLLNNHSPALSGLVFSKDSSEPNYWLTPEISSTPIHAGLVVLSACESSIGREVAGEGLMSLSRAFIEAGANNVVGTLWKVQDAATAELTSRFYSHLLNDRLAVSIALQRAQLAVYSNTENDWRDPYFWAGFQLQGGWQTLAYGR</sequence>
<proteinExistence type="predicted"/>
<keyword evidence="3" id="KW-1185">Reference proteome</keyword>
<reference evidence="2" key="2">
    <citation type="submission" date="2020-09" db="EMBL/GenBank/DDBJ databases">
        <authorList>
            <person name="Sun Q."/>
            <person name="Kim S."/>
        </authorList>
    </citation>
    <scope>NUCLEOTIDE SEQUENCE</scope>
    <source>
        <strain evidence="2">KCTC 12711</strain>
    </source>
</reference>
<evidence type="ECO:0000259" key="1">
    <source>
        <dbReference type="Pfam" id="PF12770"/>
    </source>
</evidence>
<dbReference type="Proteomes" id="UP000614811">
    <property type="component" value="Unassembled WGS sequence"/>
</dbReference>
<organism evidence="2 3">
    <name type="scientific">Arenicella chitinivorans</name>
    <dbReference type="NCBI Taxonomy" id="1329800"/>
    <lineage>
        <taxon>Bacteria</taxon>
        <taxon>Pseudomonadati</taxon>
        <taxon>Pseudomonadota</taxon>
        <taxon>Gammaproteobacteria</taxon>
        <taxon>Arenicellales</taxon>
        <taxon>Arenicellaceae</taxon>
        <taxon>Arenicella</taxon>
    </lineage>
</organism>
<dbReference type="SUPFAM" id="SSF48452">
    <property type="entry name" value="TPR-like"/>
    <property type="match status" value="2"/>
</dbReference>
<gene>
    <name evidence="2" type="ORF">GCM10008090_17360</name>
</gene>
<comment type="caution">
    <text evidence="2">The sequence shown here is derived from an EMBL/GenBank/DDBJ whole genome shotgun (WGS) entry which is preliminary data.</text>
</comment>
<dbReference type="InterPro" id="IPR024983">
    <property type="entry name" value="CHAT_dom"/>
</dbReference>
<accession>A0A918RPP7</accession>